<feature type="chain" id="PRO_5045319419" evidence="1">
    <location>
        <begin position="23"/>
        <end position="97"/>
    </location>
</feature>
<evidence type="ECO:0000313" key="3">
    <source>
        <dbReference type="Proteomes" id="UP001408356"/>
    </source>
</evidence>
<sequence>MGRVFLWVLLIVVAVFQAVSDAYEGNPYRGLPQRRSDGPFQFHYVRSTNATGTESTPKAVGTGLLGTDIGLPPLLTNPIPGKIPGIVTGLLNGLIGY</sequence>
<evidence type="ECO:0000256" key="1">
    <source>
        <dbReference type="SAM" id="SignalP"/>
    </source>
</evidence>
<dbReference type="EMBL" id="JARVKF010000001">
    <property type="protein sequence ID" value="KAK9426754.1"/>
    <property type="molecule type" value="Genomic_DNA"/>
</dbReference>
<gene>
    <name evidence="2" type="ORF">SUNI508_00281</name>
</gene>
<accession>A0ABR2VIM4</accession>
<dbReference type="Proteomes" id="UP001408356">
    <property type="component" value="Unassembled WGS sequence"/>
</dbReference>
<reference evidence="2 3" key="1">
    <citation type="journal article" date="2024" name="J. Plant Pathol.">
        <title>Sequence and assembly of the genome of Seiridium unicorne, isolate CBS 538.82, causal agent of cypress canker disease.</title>
        <authorList>
            <person name="Scali E."/>
            <person name="Rocca G.D."/>
            <person name="Danti R."/>
            <person name="Garbelotto M."/>
            <person name="Barberini S."/>
            <person name="Baroncelli R."/>
            <person name="Emiliani G."/>
        </authorList>
    </citation>
    <scope>NUCLEOTIDE SEQUENCE [LARGE SCALE GENOMIC DNA]</scope>
    <source>
        <strain evidence="2 3">BM-138-508</strain>
    </source>
</reference>
<evidence type="ECO:0000313" key="2">
    <source>
        <dbReference type="EMBL" id="KAK9426754.1"/>
    </source>
</evidence>
<feature type="signal peptide" evidence="1">
    <location>
        <begin position="1"/>
        <end position="22"/>
    </location>
</feature>
<proteinExistence type="predicted"/>
<protein>
    <submittedName>
        <fullName evidence="2">Uncharacterized protein</fullName>
    </submittedName>
</protein>
<keyword evidence="3" id="KW-1185">Reference proteome</keyword>
<comment type="caution">
    <text evidence="2">The sequence shown here is derived from an EMBL/GenBank/DDBJ whole genome shotgun (WGS) entry which is preliminary data.</text>
</comment>
<keyword evidence="1" id="KW-0732">Signal</keyword>
<name>A0ABR2VIM4_9PEZI</name>
<organism evidence="2 3">
    <name type="scientific">Seiridium unicorne</name>
    <dbReference type="NCBI Taxonomy" id="138068"/>
    <lineage>
        <taxon>Eukaryota</taxon>
        <taxon>Fungi</taxon>
        <taxon>Dikarya</taxon>
        <taxon>Ascomycota</taxon>
        <taxon>Pezizomycotina</taxon>
        <taxon>Sordariomycetes</taxon>
        <taxon>Xylariomycetidae</taxon>
        <taxon>Amphisphaeriales</taxon>
        <taxon>Sporocadaceae</taxon>
        <taxon>Seiridium</taxon>
    </lineage>
</organism>